<keyword evidence="1" id="KW-0812">Transmembrane</keyword>
<name>A0A177ZMC8_9BACI</name>
<feature type="transmembrane region" description="Helical" evidence="1">
    <location>
        <begin position="106"/>
        <end position="128"/>
    </location>
</feature>
<dbReference type="EMBL" id="LDJR01000054">
    <property type="protein sequence ID" value="OAK69126.1"/>
    <property type="molecule type" value="Genomic_DNA"/>
</dbReference>
<evidence type="ECO:0000313" key="3">
    <source>
        <dbReference type="EMBL" id="OAK69126.1"/>
    </source>
</evidence>
<dbReference type="Proteomes" id="UP000077881">
    <property type="component" value="Unassembled WGS sequence"/>
</dbReference>
<feature type="transmembrane region" description="Helical" evidence="1">
    <location>
        <begin position="6"/>
        <end position="26"/>
    </location>
</feature>
<feature type="transmembrane region" description="Helical" evidence="1">
    <location>
        <begin position="352"/>
        <end position="371"/>
    </location>
</feature>
<feature type="transmembrane region" description="Helical" evidence="1">
    <location>
        <begin position="68"/>
        <end position="86"/>
    </location>
</feature>
<comment type="caution">
    <text evidence="3">The sequence shown here is derived from an EMBL/GenBank/DDBJ whole genome shotgun (WGS) entry which is preliminary data.</text>
</comment>
<organism evidence="3 4">
    <name type="scientific">Lederbergia galactosidilytica</name>
    <dbReference type="NCBI Taxonomy" id="217031"/>
    <lineage>
        <taxon>Bacteria</taxon>
        <taxon>Bacillati</taxon>
        <taxon>Bacillota</taxon>
        <taxon>Bacilli</taxon>
        <taxon>Bacillales</taxon>
        <taxon>Bacillaceae</taxon>
        <taxon>Lederbergia</taxon>
    </lineage>
</organism>
<gene>
    <name evidence="3" type="ORF">ABB05_14270</name>
</gene>
<feature type="transmembrane region" description="Helical" evidence="1">
    <location>
        <begin position="378"/>
        <end position="402"/>
    </location>
</feature>
<feature type="transmembrane region" description="Helical" evidence="1">
    <location>
        <begin position="252"/>
        <end position="274"/>
    </location>
</feature>
<dbReference type="AlphaFoldDB" id="A0A177ZMC8"/>
<protein>
    <submittedName>
        <fullName evidence="3">Tripartite tricarboxylate transporter TctA family protein</fullName>
    </submittedName>
</protein>
<feature type="transmembrane region" description="Helical" evidence="1">
    <location>
        <begin position="189"/>
        <end position="210"/>
    </location>
</feature>
<evidence type="ECO:0000313" key="4">
    <source>
        <dbReference type="Proteomes" id="UP000077881"/>
    </source>
</evidence>
<feature type="transmembrane region" description="Helical" evidence="1">
    <location>
        <begin position="408"/>
        <end position="428"/>
    </location>
</feature>
<accession>A0A177ZMC8</accession>
<feature type="transmembrane region" description="Helical" evidence="1">
    <location>
        <begin position="158"/>
        <end position="177"/>
    </location>
</feature>
<dbReference type="STRING" id="217031.ABB05_14270"/>
<sequence>MDVNLILQMIMAAVLAAIIYTIIGIAPGTDETATIAPVVLALVLMGIEPIVVLTFFMSAIVANKLTDSVPVAVAGVPGGVMSAPMVEHAVTLKKHGKPDVSIRKMAAGSVIGTLVAVPVSLLLANALVPVSDVIKEYADPLFFIGAVILALMSKNRWIALASIIPFAILIQSLRHLYWGVGTVPEDTNVFISFFLGITIGPVILTLFELLNKDKRDRSERFGLKSIVLSKKKKRKESSSPFKILTKQEVGTSALASLIGSITFIMSAVGITSLLGELFSSRIKDPVKRAARAISSMDALTNATYISGTLIPLIALGIPLSPVAIGPGNALFNAPPVFNLDHNLHHILSMSDFVLATVIGAVVALVMTYYVVVKYSQEICAFVFRWVPHEAILGLFFGLVLLLSYMDGGWLNIGGVFLIGLVSGFLYRLGINYGIQFMVLYTAPWLISKIAGF</sequence>
<keyword evidence="1" id="KW-0472">Membrane</keyword>
<evidence type="ECO:0000256" key="1">
    <source>
        <dbReference type="SAM" id="Phobius"/>
    </source>
</evidence>
<feature type="domain" description="DUF112" evidence="2">
    <location>
        <begin position="10"/>
        <end position="431"/>
    </location>
</feature>
<keyword evidence="1" id="KW-1133">Transmembrane helix</keyword>
<dbReference type="Pfam" id="PF01970">
    <property type="entry name" value="TctA"/>
    <property type="match status" value="1"/>
</dbReference>
<proteinExistence type="predicted"/>
<dbReference type="RefSeq" id="WP_057984549.1">
    <property type="nucleotide sequence ID" value="NZ_JAGGKH010000005.1"/>
</dbReference>
<dbReference type="PATRIC" id="fig|217031.6.peg.3068"/>
<feature type="transmembrane region" description="Helical" evidence="1">
    <location>
        <begin position="38"/>
        <end position="62"/>
    </location>
</feature>
<evidence type="ECO:0000259" key="2">
    <source>
        <dbReference type="Pfam" id="PF01970"/>
    </source>
</evidence>
<dbReference type="OrthoDB" id="4391232at2"/>
<reference evidence="3 4" key="1">
    <citation type="submission" date="2015-05" db="EMBL/GenBank/DDBJ databases">
        <title>Comparison of genome.</title>
        <authorList>
            <person name="Zheng Z."/>
            <person name="Sun M."/>
        </authorList>
    </citation>
    <scope>NUCLEOTIDE SEQUENCE [LARGE SCALE GENOMIC DNA]</scope>
    <source>
        <strain evidence="3 4">G25-74</strain>
    </source>
</reference>
<dbReference type="InterPro" id="IPR002823">
    <property type="entry name" value="DUF112_TM"/>
</dbReference>
<keyword evidence="4" id="KW-1185">Reference proteome</keyword>